<keyword evidence="2" id="KW-1185">Reference proteome</keyword>
<dbReference type="EMBL" id="JBHUCP010000026">
    <property type="protein sequence ID" value="MFD1533785.1"/>
    <property type="molecule type" value="Genomic_DNA"/>
</dbReference>
<dbReference type="Gene3D" id="3.30.530.20">
    <property type="match status" value="1"/>
</dbReference>
<accession>A0ABW4FTK2</accession>
<dbReference type="InterPro" id="IPR023393">
    <property type="entry name" value="START-like_dom_sf"/>
</dbReference>
<dbReference type="RefSeq" id="WP_343984460.1">
    <property type="nucleotide sequence ID" value="NZ_BAAAJG010000022.1"/>
</dbReference>
<dbReference type="Pfam" id="PF10604">
    <property type="entry name" value="Polyketide_cyc2"/>
    <property type="match status" value="1"/>
</dbReference>
<name>A0ABW4FTK2_9PSEU</name>
<reference evidence="2" key="1">
    <citation type="journal article" date="2019" name="Int. J. Syst. Evol. Microbiol.">
        <title>The Global Catalogue of Microorganisms (GCM) 10K type strain sequencing project: providing services to taxonomists for standard genome sequencing and annotation.</title>
        <authorList>
            <consortium name="The Broad Institute Genomics Platform"/>
            <consortium name="The Broad Institute Genome Sequencing Center for Infectious Disease"/>
            <person name="Wu L."/>
            <person name="Ma J."/>
        </authorList>
    </citation>
    <scope>NUCLEOTIDE SEQUENCE [LARGE SCALE GENOMIC DNA]</scope>
    <source>
        <strain evidence="2">JCM 12165</strain>
    </source>
</reference>
<proteinExistence type="predicted"/>
<evidence type="ECO:0000313" key="1">
    <source>
        <dbReference type="EMBL" id="MFD1533785.1"/>
    </source>
</evidence>
<dbReference type="SUPFAM" id="SSF55961">
    <property type="entry name" value="Bet v1-like"/>
    <property type="match status" value="1"/>
</dbReference>
<dbReference type="Proteomes" id="UP001597145">
    <property type="component" value="Unassembled WGS sequence"/>
</dbReference>
<dbReference type="CDD" id="cd08862">
    <property type="entry name" value="SRPBCC_Smu440-like"/>
    <property type="match status" value="1"/>
</dbReference>
<gene>
    <name evidence="1" type="ORF">ACFSCY_30650</name>
</gene>
<comment type="caution">
    <text evidence="1">The sequence shown here is derived from an EMBL/GenBank/DDBJ whole genome shotgun (WGS) entry which is preliminary data.</text>
</comment>
<protein>
    <submittedName>
        <fullName evidence="1">SRPBCC family protein</fullName>
    </submittedName>
</protein>
<dbReference type="InterPro" id="IPR019587">
    <property type="entry name" value="Polyketide_cyclase/dehydratase"/>
</dbReference>
<sequence length="151" mass="15956">MEFEHAVTIDAPPERVWAVLSDVESWPEWTASMTSVRRLDDGALAVGSRAEVRQPRLPVAQWEVTDLDPATGFTWASAGPGVRTVGEHHIAPAGDGTALRLRIVQTGPVGRIFGVLGGGLTRRYLAMEADGLKRGSEHPGTAGGAGGVGRH</sequence>
<evidence type="ECO:0000313" key="2">
    <source>
        <dbReference type="Proteomes" id="UP001597145"/>
    </source>
</evidence>
<organism evidence="1 2">
    <name type="scientific">Pseudonocardia aurantiaca</name>
    <dbReference type="NCBI Taxonomy" id="75290"/>
    <lineage>
        <taxon>Bacteria</taxon>
        <taxon>Bacillati</taxon>
        <taxon>Actinomycetota</taxon>
        <taxon>Actinomycetes</taxon>
        <taxon>Pseudonocardiales</taxon>
        <taxon>Pseudonocardiaceae</taxon>
        <taxon>Pseudonocardia</taxon>
    </lineage>
</organism>